<dbReference type="AlphaFoldDB" id="A0AAV1I5H4"/>
<accession>A0AAV1I5H4</accession>
<evidence type="ECO:0000313" key="3">
    <source>
        <dbReference type="Proteomes" id="UP001314263"/>
    </source>
</evidence>
<dbReference type="NCBIfam" id="TIGR00087">
    <property type="entry name" value="surE"/>
    <property type="match status" value="1"/>
</dbReference>
<dbReference type="InterPro" id="IPR036523">
    <property type="entry name" value="SurE-like_sf"/>
</dbReference>
<dbReference type="PANTHER" id="PTHR47551:SF1">
    <property type="entry name" value="TUBULIN--TYROSINE LIGASE PBY1-RELATED"/>
    <property type="match status" value="1"/>
</dbReference>
<name>A0AAV1I5H4_9CHLO</name>
<protein>
    <recommendedName>
        <fullName evidence="1">Survival protein SurE-like phosphatase/nucleotidase domain-containing protein</fullName>
    </recommendedName>
</protein>
<dbReference type="SUPFAM" id="SSF64167">
    <property type="entry name" value="SurE-like"/>
    <property type="match status" value="1"/>
</dbReference>
<feature type="domain" description="Survival protein SurE-like phosphatase/nucleotidase" evidence="1">
    <location>
        <begin position="45"/>
        <end position="215"/>
    </location>
</feature>
<dbReference type="Proteomes" id="UP001314263">
    <property type="component" value="Unassembled WGS sequence"/>
</dbReference>
<keyword evidence="3" id="KW-1185">Reference proteome</keyword>
<sequence>MSTCLCARGRFLLQHHQRNIKSGGRCRRAFTGINRPLAMTTPARVLLTNDDGPDSAFFKAWVPHVQQVLGWDAYVCIPDGPQSFVSKAIAKGPISVRHMGDGSAHMAGPPATCVNIALNHLAPQCDFVISGPNVGHNLGRGSVLSSGTVGAALEGAILGCRAVAVSFPFFQGWDNWTDADVDSAVQAAGRVVKELWEDWDEGVDLYNCNVPLGFRGPDNNPVQPQCLRTSVDPLSYASLYAPAQREGDPSSFVWKPVGLRVFQEEDSNLVEGSDIWAVKRGNISITALNAGLLQA</sequence>
<dbReference type="PANTHER" id="PTHR47551">
    <property type="entry name" value="TUBULIN--TYROSINE LIGASE PBY1-RELATED"/>
    <property type="match status" value="1"/>
</dbReference>
<comment type="caution">
    <text evidence="2">The sequence shown here is derived from an EMBL/GenBank/DDBJ whole genome shotgun (WGS) entry which is preliminary data.</text>
</comment>
<evidence type="ECO:0000259" key="1">
    <source>
        <dbReference type="Pfam" id="PF01975"/>
    </source>
</evidence>
<dbReference type="InterPro" id="IPR027746">
    <property type="entry name" value="TTL"/>
</dbReference>
<gene>
    <name evidence="2" type="ORF">CVIRNUC_004913</name>
</gene>
<evidence type="ECO:0000313" key="2">
    <source>
        <dbReference type="EMBL" id="CAK0780013.1"/>
    </source>
</evidence>
<dbReference type="GO" id="GO:0000932">
    <property type="term" value="C:P-body"/>
    <property type="evidence" value="ECO:0007669"/>
    <property type="project" value="TreeGrafter"/>
</dbReference>
<dbReference type="GO" id="GO:0016787">
    <property type="term" value="F:hydrolase activity"/>
    <property type="evidence" value="ECO:0007669"/>
    <property type="project" value="InterPro"/>
</dbReference>
<dbReference type="Gene3D" id="3.40.1210.10">
    <property type="entry name" value="Survival protein SurE-like phosphatase/nucleotidase"/>
    <property type="match status" value="1"/>
</dbReference>
<dbReference type="InterPro" id="IPR002828">
    <property type="entry name" value="SurE-like_Pase/nucleotidase"/>
</dbReference>
<organism evidence="2 3">
    <name type="scientific">Coccomyxa viridis</name>
    <dbReference type="NCBI Taxonomy" id="1274662"/>
    <lineage>
        <taxon>Eukaryota</taxon>
        <taxon>Viridiplantae</taxon>
        <taxon>Chlorophyta</taxon>
        <taxon>core chlorophytes</taxon>
        <taxon>Trebouxiophyceae</taxon>
        <taxon>Trebouxiophyceae incertae sedis</taxon>
        <taxon>Coccomyxaceae</taxon>
        <taxon>Coccomyxa</taxon>
    </lineage>
</organism>
<reference evidence="2 3" key="1">
    <citation type="submission" date="2023-10" db="EMBL/GenBank/DDBJ databases">
        <authorList>
            <person name="Maclean D."/>
            <person name="Macfadyen A."/>
        </authorList>
    </citation>
    <scope>NUCLEOTIDE SEQUENCE [LARGE SCALE GENOMIC DNA]</scope>
</reference>
<proteinExistence type="predicted"/>
<dbReference type="EMBL" id="CAUYUE010000006">
    <property type="protein sequence ID" value="CAK0780013.1"/>
    <property type="molecule type" value="Genomic_DNA"/>
</dbReference>
<dbReference type="Pfam" id="PF01975">
    <property type="entry name" value="SurE"/>
    <property type="match status" value="1"/>
</dbReference>